<dbReference type="AlphaFoldDB" id="A0A6A4IZV6"/>
<organism evidence="1 2">
    <name type="scientific">Apolygus lucorum</name>
    <name type="common">Small green plant bug</name>
    <name type="synonym">Lygocoris lucorum</name>
    <dbReference type="NCBI Taxonomy" id="248454"/>
    <lineage>
        <taxon>Eukaryota</taxon>
        <taxon>Metazoa</taxon>
        <taxon>Ecdysozoa</taxon>
        <taxon>Arthropoda</taxon>
        <taxon>Hexapoda</taxon>
        <taxon>Insecta</taxon>
        <taxon>Pterygota</taxon>
        <taxon>Neoptera</taxon>
        <taxon>Paraneoptera</taxon>
        <taxon>Hemiptera</taxon>
        <taxon>Heteroptera</taxon>
        <taxon>Panheteroptera</taxon>
        <taxon>Cimicomorpha</taxon>
        <taxon>Miridae</taxon>
        <taxon>Mirini</taxon>
        <taxon>Apolygus</taxon>
    </lineage>
</organism>
<evidence type="ECO:0000313" key="2">
    <source>
        <dbReference type="Proteomes" id="UP000466442"/>
    </source>
</evidence>
<reference evidence="1" key="1">
    <citation type="journal article" date="2021" name="Mol. Ecol. Resour.">
        <title>Apolygus lucorum genome provides insights into omnivorousness and mesophyll feeding.</title>
        <authorList>
            <person name="Liu Y."/>
            <person name="Liu H."/>
            <person name="Wang H."/>
            <person name="Huang T."/>
            <person name="Liu B."/>
            <person name="Yang B."/>
            <person name="Yin L."/>
            <person name="Li B."/>
            <person name="Zhang Y."/>
            <person name="Zhang S."/>
            <person name="Jiang F."/>
            <person name="Zhang X."/>
            <person name="Ren Y."/>
            <person name="Wang B."/>
            <person name="Wang S."/>
            <person name="Lu Y."/>
            <person name="Wu K."/>
            <person name="Fan W."/>
            <person name="Wang G."/>
        </authorList>
    </citation>
    <scope>NUCLEOTIDE SEQUENCE</scope>
    <source>
        <strain evidence="1">12Hb</strain>
    </source>
</reference>
<sequence length="153" mass="16962">MKVLLLGVALLCMTQVRGEDLLHSVFDQKVKELKPNVLADQPAAQPATQAPAGPTAAPYPCDAKDVVVNGNQLVKNTLDIFADTFKIVYTAMYPESGRKDCNLGTFRCFLKEFNDVKESIQTVRNNVVSYRQRAATLSTGITNYFVNKCWTRA</sequence>
<evidence type="ECO:0000313" key="1">
    <source>
        <dbReference type="EMBL" id="KAF6199999.1"/>
    </source>
</evidence>
<comment type="caution">
    <text evidence="1">The sequence shown here is derived from an EMBL/GenBank/DDBJ whole genome shotgun (WGS) entry which is preliminary data.</text>
</comment>
<gene>
    <name evidence="1" type="ORF">GE061_006298</name>
</gene>
<dbReference type="Proteomes" id="UP000466442">
    <property type="component" value="Unassembled WGS sequence"/>
</dbReference>
<protein>
    <submittedName>
        <fullName evidence="1">Uncharacterized protein</fullName>
    </submittedName>
</protein>
<accession>A0A6A4IZV6</accession>
<proteinExistence type="predicted"/>
<name>A0A6A4IZV6_APOLU</name>
<dbReference type="EMBL" id="WIXP02000014">
    <property type="protein sequence ID" value="KAF6199999.1"/>
    <property type="molecule type" value="Genomic_DNA"/>
</dbReference>
<keyword evidence="2" id="KW-1185">Reference proteome</keyword>